<dbReference type="SUPFAM" id="SSF52058">
    <property type="entry name" value="L domain-like"/>
    <property type="match status" value="4"/>
</dbReference>
<dbReference type="PROSITE" id="PS51450">
    <property type="entry name" value="LRR"/>
    <property type="match status" value="3"/>
</dbReference>
<evidence type="ECO:0000313" key="16">
    <source>
        <dbReference type="EMBL" id="KAF5785648.1"/>
    </source>
</evidence>
<evidence type="ECO:0000256" key="1">
    <source>
        <dbReference type="ARBA" id="ARBA00004162"/>
    </source>
</evidence>
<keyword evidence="4" id="KW-1003">Cell membrane</keyword>
<gene>
    <name evidence="16" type="ORF">HanXRQr2_Chr10g0431001</name>
</gene>
<evidence type="ECO:0000256" key="4">
    <source>
        <dbReference type="ARBA" id="ARBA00022475"/>
    </source>
</evidence>
<name>A0A9K3N424_HELAN</name>
<feature type="domain" description="Leucine-rich repeat-containing N-terminal plant-type" evidence="15">
    <location>
        <begin position="23"/>
        <end position="62"/>
    </location>
</feature>
<evidence type="ECO:0000256" key="3">
    <source>
        <dbReference type="ARBA" id="ARBA00009592"/>
    </source>
</evidence>
<dbReference type="PRINTS" id="PR00019">
    <property type="entry name" value="LEURICHRPT"/>
</dbReference>
<evidence type="ECO:0000313" key="17">
    <source>
        <dbReference type="Proteomes" id="UP000215914"/>
    </source>
</evidence>
<comment type="caution">
    <text evidence="16">The sequence shown here is derived from an EMBL/GenBank/DDBJ whole genome shotgun (WGS) entry which is preliminary data.</text>
</comment>
<dbReference type="InterPro" id="IPR032675">
    <property type="entry name" value="LRR_dom_sf"/>
</dbReference>
<dbReference type="PANTHER" id="PTHR27000:SF803">
    <property type="entry name" value="RECEPTOR-LIKE PROTEIN 45"/>
    <property type="match status" value="1"/>
</dbReference>
<dbReference type="Gramene" id="mRNA:HanXRQr2_Chr10g0431001">
    <property type="protein sequence ID" value="CDS:HanXRQr2_Chr10g0431001.1"/>
    <property type="gene ID" value="HanXRQr2_Chr10g0431001"/>
</dbReference>
<keyword evidence="11" id="KW-0675">Receptor</keyword>
<keyword evidence="8" id="KW-0677">Repeat</keyword>
<comment type="similarity">
    <text evidence="3">Belongs to the RLP family.</text>
</comment>
<dbReference type="AlphaFoldDB" id="A0A9K3N424"/>
<evidence type="ECO:0000256" key="13">
    <source>
        <dbReference type="SAM" id="Phobius"/>
    </source>
</evidence>
<keyword evidence="9 13" id="KW-1133">Transmembrane helix</keyword>
<feature type="signal peptide" evidence="14">
    <location>
        <begin position="1"/>
        <end position="19"/>
    </location>
</feature>
<evidence type="ECO:0000256" key="10">
    <source>
        <dbReference type="ARBA" id="ARBA00023136"/>
    </source>
</evidence>
<dbReference type="Pfam" id="PF00560">
    <property type="entry name" value="LRR_1"/>
    <property type="match status" value="7"/>
</dbReference>
<evidence type="ECO:0000256" key="9">
    <source>
        <dbReference type="ARBA" id="ARBA00022989"/>
    </source>
</evidence>
<dbReference type="PANTHER" id="PTHR27000">
    <property type="entry name" value="LEUCINE-RICH REPEAT RECEPTOR-LIKE PROTEIN KINASE FAMILY PROTEIN-RELATED"/>
    <property type="match status" value="1"/>
</dbReference>
<proteinExistence type="inferred from homology"/>
<keyword evidence="12" id="KW-0325">Glycoprotein</keyword>
<organism evidence="16 17">
    <name type="scientific">Helianthus annuus</name>
    <name type="common">Common sunflower</name>
    <dbReference type="NCBI Taxonomy" id="4232"/>
    <lineage>
        <taxon>Eukaryota</taxon>
        <taxon>Viridiplantae</taxon>
        <taxon>Streptophyta</taxon>
        <taxon>Embryophyta</taxon>
        <taxon>Tracheophyta</taxon>
        <taxon>Spermatophyta</taxon>
        <taxon>Magnoliopsida</taxon>
        <taxon>eudicotyledons</taxon>
        <taxon>Gunneridae</taxon>
        <taxon>Pentapetalae</taxon>
        <taxon>asterids</taxon>
        <taxon>campanulids</taxon>
        <taxon>Asterales</taxon>
        <taxon>Asteraceae</taxon>
        <taxon>Asteroideae</taxon>
        <taxon>Heliantheae alliance</taxon>
        <taxon>Heliantheae</taxon>
        <taxon>Helianthus</taxon>
    </lineage>
</organism>
<dbReference type="FunFam" id="3.80.10.10:FF:000213">
    <property type="entry name" value="Tyrosine-sulfated glycopeptide receptor 1"/>
    <property type="match status" value="1"/>
</dbReference>
<dbReference type="Gene3D" id="3.80.10.10">
    <property type="entry name" value="Ribonuclease Inhibitor"/>
    <property type="match status" value="6"/>
</dbReference>
<evidence type="ECO:0000256" key="6">
    <source>
        <dbReference type="ARBA" id="ARBA00022692"/>
    </source>
</evidence>
<dbReference type="GO" id="GO:0006952">
    <property type="term" value="P:defense response"/>
    <property type="evidence" value="ECO:0007669"/>
    <property type="project" value="UniProtKB-ARBA"/>
</dbReference>
<dbReference type="GO" id="GO:0005886">
    <property type="term" value="C:plasma membrane"/>
    <property type="evidence" value="ECO:0007669"/>
    <property type="project" value="UniProtKB-SubCell"/>
</dbReference>
<reference evidence="16" key="2">
    <citation type="submission" date="2020-06" db="EMBL/GenBank/DDBJ databases">
        <title>Helianthus annuus Genome sequencing and assembly Release 2.</title>
        <authorList>
            <person name="Gouzy J."/>
            <person name="Langlade N."/>
            <person name="Munos S."/>
        </authorList>
    </citation>
    <scope>NUCLEOTIDE SEQUENCE</scope>
    <source>
        <tissue evidence="16">Leaves</tissue>
    </source>
</reference>
<evidence type="ECO:0000256" key="12">
    <source>
        <dbReference type="ARBA" id="ARBA00023180"/>
    </source>
</evidence>
<keyword evidence="6 13" id="KW-0812">Transmembrane</keyword>
<dbReference type="FunFam" id="3.80.10.10:FF:000095">
    <property type="entry name" value="LRR receptor-like serine/threonine-protein kinase GSO1"/>
    <property type="match status" value="1"/>
</dbReference>
<keyword evidence="5" id="KW-0433">Leucine-rich repeat</keyword>
<evidence type="ECO:0000256" key="7">
    <source>
        <dbReference type="ARBA" id="ARBA00022729"/>
    </source>
</evidence>
<evidence type="ECO:0000256" key="8">
    <source>
        <dbReference type="ARBA" id="ARBA00022737"/>
    </source>
</evidence>
<dbReference type="InterPro" id="IPR001611">
    <property type="entry name" value="Leu-rich_rpt"/>
</dbReference>
<evidence type="ECO:0000256" key="14">
    <source>
        <dbReference type="SAM" id="SignalP"/>
    </source>
</evidence>
<dbReference type="SMART" id="SM00369">
    <property type="entry name" value="LRR_TYP"/>
    <property type="match status" value="9"/>
</dbReference>
<keyword evidence="17" id="KW-1185">Reference proteome</keyword>
<dbReference type="InterPro" id="IPR013210">
    <property type="entry name" value="LRR_N_plant-typ"/>
</dbReference>
<dbReference type="Pfam" id="PF13855">
    <property type="entry name" value="LRR_8"/>
    <property type="match status" value="2"/>
</dbReference>
<accession>A0A9K3N424</accession>
<dbReference type="Proteomes" id="UP000215914">
    <property type="component" value="Unassembled WGS sequence"/>
</dbReference>
<evidence type="ECO:0000256" key="11">
    <source>
        <dbReference type="ARBA" id="ARBA00023170"/>
    </source>
</evidence>
<feature type="transmembrane region" description="Helical" evidence="13">
    <location>
        <begin position="949"/>
        <end position="971"/>
    </location>
</feature>
<dbReference type="EMBL" id="MNCJ02000325">
    <property type="protein sequence ID" value="KAF5785648.1"/>
    <property type="molecule type" value="Genomic_DNA"/>
</dbReference>
<keyword evidence="10 13" id="KW-0472">Membrane</keyword>
<feature type="chain" id="PRO_5039952277" evidence="14">
    <location>
        <begin position="20"/>
        <end position="1000"/>
    </location>
</feature>
<evidence type="ECO:0000256" key="2">
    <source>
        <dbReference type="ARBA" id="ARBA00004479"/>
    </source>
</evidence>
<dbReference type="FunFam" id="3.80.10.10:FF:000041">
    <property type="entry name" value="LRR receptor-like serine/threonine-protein kinase ERECTA"/>
    <property type="match status" value="1"/>
</dbReference>
<keyword evidence="7 14" id="KW-0732">Signal</keyword>
<dbReference type="Pfam" id="PF08263">
    <property type="entry name" value="LRRNT_2"/>
    <property type="match status" value="1"/>
</dbReference>
<reference evidence="16" key="1">
    <citation type="journal article" date="2017" name="Nature">
        <title>The sunflower genome provides insights into oil metabolism, flowering and Asterid evolution.</title>
        <authorList>
            <person name="Badouin H."/>
            <person name="Gouzy J."/>
            <person name="Grassa C.J."/>
            <person name="Murat F."/>
            <person name="Staton S.E."/>
            <person name="Cottret L."/>
            <person name="Lelandais-Briere C."/>
            <person name="Owens G.L."/>
            <person name="Carrere S."/>
            <person name="Mayjonade B."/>
            <person name="Legrand L."/>
            <person name="Gill N."/>
            <person name="Kane N.C."/>
            <person name="Bowers J.E."/>
            <person name="Hubner S."/>
            <person name="Bellec A."/>
            <person name="Berard A."/>
            <person name="Berges H."/>
            <person name="Blanchet N."/>
            <person name="Boniface M.C."/>
            <person name="Brunel D."/>
            <person name="Catrice O."/>
            <person name="Chaidir N."/>
            <person name="Claudel C."/>
            <person name="Donnadieu C."/>
            <person name="Faraut T."/>
            <person name="Fievet G."/>
            <person name="Helmstetter N."/>
            <person name="King M."/>
            <person name="Knapp S.J."/>
            <person name="Lai Z."/>
            <person name="Le Paslier M.C."/>
            <person name="Lippi Y."/>
            <person name="Lorenzon L."/>
            <person name="Mandel J.R."/>
            <person name="Marage G."/>
            <person name="Marchand G."/>
            <person name="Marquand E."/>
            <person name="Bret-Mestries E."/>
            <person name="Morien E."/>
            <person name="Nambeesan S."/>
            <person name="Nguyen T."/>
            <person name="Pegot-Espagnet P."/>
            <person name="Pouilly N."/>
            <person name="Raftis F."/>
            <person name="Sallet E."/>
            <person name="Schiex T."/>
            <person name="Thomas J."/>
            <person name="Vandecasteele C."/>
            <person name="Vares D."/>
            <person name="Vear F."/>
            <person name="Vautrin S."/>
            <person name="Crespi M."/>
            <person name="Mangin B."/>
            <person name="Burke J.M."/>
            <person name="Salse J."/>
            <person name="Munos S."/>
            <person name="Vincourt P."/>
            <person name="Rieseberg L.H."/>
            <person name="Langlade N.B."/>
        </authorList>
    </citation>
    <scope>NUCLEOTIDE SEQUENCE</scope>
    <source>
        <tissue evidence="16">Leaves</tissue>
    </source>
</reference>
<evidence type="ECO:0000259" key="15">
    <source>
        <dbReference type="Pfam" id="PF08263"/>
    </source>
</evidence>
<evidence type="ECO:0000256" key="5">
    <source>
        <dbReference type="ARBA" id="ARBA00022614"/>
    </source>
</evidence>
<sequence>MMISWIFLVIGLHAQPAYNQCLKDQQSLLLAFKNDLVYDPSSQIAKWNPSVDCCDWGGITCDKEGHVTGLDLSSQNVYGSINDSSSLFGLEFLQSLNLAYNDFDSLLGFSKLTQRLTYLNLSNAYSEGQLPVDFSLITSLVTLDLSLAARNVYMVYLDHLENLVQNLTELRHLYLDYINILAHNNWAGVISSSLPNLQVLSLTSCGLRGSLDSSLGNLKHLSVILLDGNNFSSGIPESLADLQNLTVLSLPGCDLTGLLPSKIFQVPTLKTIDLSGNEMLQGALPDSVGALELENLDLSGCGFSGPIPDSMQTLTSLRYLDLSANRFTGPIPSFQLSKNHLVWVNFYQNNLTGGIPSSHWEGFDTLEYLNLASNYLTGRFPESFLTLKSLRELHLSNNSFSGNINDPSNVSSYYKLNTMDLSSNKFEGPIPGFIFKLAALSTLKLSSNKFTGRVDLHMFGRLKELQALDLSYNNLTVSVDRSESASASLSQISTLKLASCYMQHFPDLNLDLSYNQLSGEIPNWIWEVGNGFLRSLNLSHNRFSSLQKPYTFPFLLDVLDLHSNHLDGEIPIPPRRVYILDYSSNNFRSSIPVDFGNVLTSTFFFSVSNNNLVGPIPQSICNASSLVVLDLSNNSLNGSLPSCLATKTLKVLNLRGNNFTGNVLDVFTESCGLQTLDLSTNHLQGPLPQSLVKCKDLTVLDLGHNMITDNFPCWLNNLSNLHVFVIRSNRFHGNITCLGLGSNSIQIIDIASNRFSGVLPPTLFTSFKGIIDETRSNLGYLYFKHPLNSAIYYQDSVSVVVKGTNRELEKILNIFTSVDFSNNGFQGSIPVTVGDLKLLKLVNLSHNALSGPVPVPIRKLTNLESLDLSVNKLSGSIPPQLSSLSFLSTLNLSYNELSGRIPRGSQFDTFSDSSFMGNQGLCGMPLNKSCNVNATGEFPRETDEDGSDLYVSIGIGFVVGFVMIVGPLVLLRRWRTWCSNHVDGLVSRIVKTKDERTGLR</sequence>
<comment type="subcellular location">
    <subcellularLocation>
        <location evidence="1">Cell membrane</location>
        <topology evidence="1">Single-pass membrane protein</topology>
    </subcellularLocation>
    <subcellularLocation>
        <location evidence="2">Membrane</location>
        <topology evidence="2">Single-pass type I membrane protein</topology>
    </subcellularLocation>
</comment>
<protein>
    <submittedName>
        <fullName evidence="16">Leucine-rich repeat-containing, plant-type, leucine-rich repeat domain superfamily</fullName>
    </submittedName>
</protein>
<dbReference type="InterPro" id="IPR003591">
    <property type="entry name" value="Leu-rich_rpt_typical-subtyp"/>
</dbReference>
<dbReference type="GO" id="GO:0051707">
    <property type="term" value="P:response to other organism"/>
    <property type="evidence" value="ECO:0007669"/>
    <property type="project" value="UniProtKB-ARBA"/>
</dbReference>